<evidence type="ECO:0000313" key="2">
    <source>
        <dbReference type="EMBL" id="WLF51197.1"/>
    </source>
</evidence>
<keyword evidence="3" id="KW-1185">Reference proteome</keyword>
<dbReference type="RefSeq" id="WP_269592608.1">
    <property type="nucleotide sequence ID" value="NZ_CP130954.1"/>
</dbReference>
<proteinExistence type="predicted"/>
<evidence type="ECO:0000313" key="4">
    <source>
        <dbReference type="Proteomes" id="UP001231166"/>
    </source>
</evidence>
<reference evidence="1" key="1">
    <citation type="submission" date="2022-12" db="EMBL/GenBank/DDBJ databases">
        <authorList>
            <person name="Krivoruchko A.V."/>
            <person name="Elkin A."/>
        </authorList>
    </citation>
    <scope>NUCLEOTIDE SEQUENCE</scope>
    <source>
        <strain evidence="1">IEGM 249</strain>
    </source>
</reference>
<geneLocation type="plasmid" evidence="2 4">
    <name>pRho-VOC14-C342</name>
</geneLocation>
<dbReference type="InterPro" id="IPR046480">
    <property type="entry name" value="DUF6573"/>
</dbReference>
<evidence type="ECO:0000313" key="3">
    <source>
        <dbReference type="Proteomes" id="UP001066327"/>
    </source>
</evidence>
<reference evidence="2" key="2">
    <citation type="submission" date="2023-07" db="EMBL/GenBank/DDBJ databases">
        <title>Genomic analysis of Rhodococcus opacus VOC-14 with glycol ethers degradation activity.</title>
        <authorList>
            <person name="Narkevich D.A."/>
            <person name="Hlushen A.M."/>
            <person name="Akhremchuk A.E."/>
            <person name="Sikolenko M.A."/>
            <person name="Valentovich L.N."/>
        </authorList>
    </citation>
    <scope>NUCLEOTIDE SEQUENCE</scope>
    <source>
        <strain evidence="2">VOC-14</strain>
        <plasmid evidence="2">pRho-VOC14-C342</plasmid>
    </source>
</reference>
<sequence length="136" mass="14632">MSTAPTTADFEVIHAYSRADAITDGVLHDVTELAAQQGILYPVSIATHAWDAAVAWDDANGAMQDETGRQWDVLTMAAHALRRAKRLHLLGMQEFTVYAVQNRPGAEEPEPVTLGISVGPGDNLEPVLTITAPADR</sequence>
<dbReference type="Proteomes" id="UP001066327">
    <property type="component" value="Unassembled WGS sequence"/>
</dbReference>
<dbReference type="AlphaFoldDB" id="A0AAX3YNZ4"/>
<evidence type="ECO:0000313" key="1">
    <source>
        <dbReference type="EMBL" id="MCZ4589644.1"/>
    </source>
</evidence>
<accession>A0AAX3YNZ4</accession>
<protein>
    <submittedName>
        <fullName evidence="2">Uncharacterized protein</fullName>
    </submittedName>
</protein>
<keyword evidence="2" id="KW-0614">Plasmid</keyword>
<organism evidence="2 4">
    <name type="scientific">Rhodococcus opacus</name>
    <name type="common">Nocardia opaca</name>
    <dbReference type="NCBI Taxonomy" id="37919"/>
    <lineage>
        <taxon>Bacteria</taxon>
        <taxon>Bacillati</taxon>
        <taxon>Actinomycetota</taxon>
        <taxon>Actinomycetes</taxon>
        <taxon>Mycobacteriales</taxon>
        <taxon>Nocardiaceae</taxon>
        <taxon>Rhodococcus</taxon>
    </lineage>
</organism>
<dbReference type="Pfam" id="PF20213">
    <property type="entry name" value="DUF6573"/>
    <property type="match status" value="1"/>
</dbReference>
<name>A0AAX3YNZ4_RHOOP</name>
<dbReference type="EMBL" id="CP130954">
    <property type="protein sequence ID" value="WLF51197.1"/>
    <property type="molecule type" value="Genomic_DNA"/>
</dbReference>
<dbReference type="EMBL" id="JAPWIS010000034">
    <property type="protein sequence ID" value="MCZ4589644.1"/>
    <property type="molecule type" value="Genomic_DNA"/>
</dbReference>
<gene>
    <name evidence="1" type="ORF">O4328_39430</name>
    <name evidence="2" type="ORF">Q5707_38190</name>
</gene>
<dbReference type="Proteomes" id="UP001231166">
    <property type="component" value="Plasmid pRho-VOC14-C342"/>
</dbReference>